<name>A0ACA9M903_9GLOM</name>
<organism evidence="1 2">
    <name type="scientific">Acaulospora colombiana</name>
    <dbReference type="NCBI Taxonomy" id="27376"/>
    <lineage>
        <taxon>Eukaryota</taxon>
        <taxon>Fungi</taxon>
        <taxon>Fungi incertae sedis</taxon>
        <taxon>Mucoromycota</taxon>
        <taxon>Glomeromycotina</taxon>
        <taxon>Glomeromycetes</taxon>
        <taxon>Diversisporales</taxon>
        <taxon>Acaulosporaceae</taxon>
        <taxon>Acaulospora</taxon>
    </lineage>
</organism>
<dbReference type="Proteomes" id="UP000789525">
    <property type="component" value="Unassembled WGS sequence"/>
</dbReference>
<dbReference type="EMBL" id="CAJVPT010011209">
    <property type="protein sequence ID" value="CAG8577664.1"/>
    <property type="molecule type" value="Genomic_DNA"/>
</dbReference>
<sequence>MNGSLPNEWRGGRPDERPQRRSEEKMRAIGGDGWEREKPGCECRSGQGGSDKASIGAPFTVTLIADALLQQLIMRQFAAPLKVSASSKSDANAAASGSNLTTPGGGGSASSPLASDHAMQVEQLLNQIESKFDDMSTQILDKMNAMSSRVDTLEAAIQDLINSDVQPATPGTPSGR</sequence>
<evidence type="ECO:0000313" key="2">
    <source>
        <dbReference type="Proteomes" id="UP000789525"/>
    </source>
</evidence>
<accession>A0ACA9M903</accession>
<protein>
    <submittedName>
        <fullName evidence="1">9898_t:CDS:1</fullName>
    </submittedName>
</protein>
<evidence type="ECO:0000313" key="1">
    <source>
        <dbReference type="EMBL" id="CAG8577664.1"/>
    </source>
</evidence>
<gene>
    <name evidence="1" type="ORF">ACOLOM_LOCUS5851</name>
</gene>
<reference evidence="1" key="1">
    <citation type="submission" date="2021-06" db="EMBL/GenBank/DDBJ databases">
        <authorList>
            <person name="Kallberg Y."/>
            <person name="Tangrot J."/>
            <person name="Rosling A."/>
        </authorList>
    </citation>
    <scope>NUCLEOTIDE SEQUENCE</scope>
    <source>
        <strain evidence="1">CL356</strain>
    </source>
</reference>
<comment type="caution">
    <text evidence="1">The sequence shown here is derived from an EMBL/GenBank/DDBJ whole genome shotgun (WGS) entry which is preliminary data.</text>
</comment>
<proteinExistence type="predicted"/>
<keyword evidence="2" id="KW-1185">Reference proteome</keyword>